<evidence type="ECO:0000256" key="3">
    <source>
        <dbReference type="ARBA" id="ARBA00022679"/>
    </source>
</evidence>
<dbReference type="GO" id="GO:0008757">
    <property type="term" value="F:S-adenosylmethionine-dependent methyltransferase activity"/>
    <property type="evidence" value="ECO:0007669"/>
    <property type="project" value="InterPro"/>
</dbReference>
<dbReference type="AlphaFoldDB" id="A0A7W8VC47"/>
<accession>A0A7W8VC47</accession>
<keyword evidence="3 5" id="KW-0808">Transferase</keyword>
<dbReference type="PANTHER" id="PTHR44942">
    <property type="entry name" value="METHYLTRANSF_11 DOMAIN-CONTAINING PROTEIN"/>
    <property type="match status" value="1"/>
</dbReference>
<reference evidence="5 6" key="1">
    <citation type="submission" date="2020-08" db="EMBL/GenBank/DDBJ databases">
        <title>Sequencing the genomes of 1000 actinobacteria strains.</title>
        <authorList>
            <person name="Klenk H.-P."/>
        </authorList>
    </citation>
    <scope>NUCLEOTIDE SEQUENCE [LARGE SCALE GENOMIC DNA]</scope>
    <source>
        <strain evidence="5 6">DSM 44551</strain>
    </source>
</reference>
<evidence type="ECO:0000313" key="5">
    <source>
        <dbReference type="EMBL" id="MBB5430568.1"/>
    </source>
</evidence>
<proteinExistence type="inferred from homology"/>
<organism evidence="5 6">
    <name type="scientific">Nocardiopsis composta</name>
    <dbReference type="NCBI Taxonomy" id="157465"/>
    <lineage>
        <taxon>Bacteria</taxon>
        <taxon>Bacillati</taxon>
        <taxon>Actinomycetota</taxon>
        <taxon>Actinomycetes</taxon>
        <taxon>Streptosporangiales</taxon>
        <taxon>Nocardiopsidaceae</taxon>
        <taxon>Nocardiopsis</taxon>
    </lineage>
</organism>
<dbReference type="SUPFAM" id="SSF53335">
    <property type="entry name" value="S-adenosyl-L-methionine-dependent methyltransferases"/>
    <property type="match status" value="1"/>
</dbReference>
<dbReference type="GO" id="GO:0032259">
    <property type="term" value="P:methylation"/>
    <property type="evidence" value="ECO:0007669"/>
    <property type="project" value="UniProtKB-KW"/>
</dbReference>
<comment type="similarity">
    <text evidence="1">Belongs to the methyltransferase superfamily.</text>
</comment>
<dbReference type="InterPro" id="IPR013216">
    <property type="entry name" value="Methyltransf_11"/>
</dbReference>
<dbReference type="EMBL" id="JACHDB010000001">
    <property type="protein sequence ID" value="MBB5430568.1"/>
    <property type="molecule type" value="Genomic_DNA"/>
</dbReference>
<dbReference type="RefSeq" id="WP_184388540.1">
    <property type="nucleotide sequence ID" value="NZ_BAAAJD010000023.1"/>
</dbReference>
<dbReference type="Pfam" id="PF08241">
    <property type="entry name" value="Methyltransf_11"/>
    <property type="match status" value="1"/>
</dbReference>
<feature type="domain" description="Methyltransferase type 11" evidence="4">
    <location>
        <begin position="82"/>
        <end position="181"/>
    </location>
</feature>
<dbReference type="InterPro" id="IPR051052">
    <property type="entry name" value="Diverse_substrate_MTase"/>
</dbReference>
<evidence type="ECO:0000313" key="6">
    <source>
        <dbReference type="Proteomes" id="UP000572635"/>
    </source>
</evidence>
<sequence length="282" mass="29810">MADDIEHAAGSAGIPPAVRAVYGPEDLSAVPSFAGGFINFGHWDGIPLDRPLGTEERVRSEQNLYRRVLEALGGTARQSAAEVGCGLGLGCALALREFGFAEVTGVDLHPEQLDRARRANAGLLAASPPRLHFVLGSAERMPFVGGAFDLLYSVEAAQHFRDLDAFAREAARVLRPGGRLAVASFFVPRGGAGEAEELARRLDGFATGLDVAHPLPGLLGALERAGLAAVEAESVGASVWPGLDRFLAGIDLPVQWPRNFLGAYRDGLLDYYVVTADRPADG</sequence>
<evidence type="ECO:0000256" key="1">
    <source>
        <dbReference type="ARBA" id="ARBA00008361"/>
    </source>
</evidence>
<evidence type="ECO:0000259" key="4">
    <source>
        <dbReference type="Pfam" id="PF08241"/>
    </source>
</evidence>
<dbReference type="PANTHER" id="PTHR44942:SF4">
    <property type="entry name" value="METHYLTRANSFERASE TYPE 11 DOMAIN-CONTAINING PROTEIN"/>
    <property type="match status" value="1"/>
</dbReference>
<dbReference type="CDD" id="cd02440">
    <property type="entry name" value="AdoMet_MTases"/>
    <property type="match status" value="1"/>
</dbReference>
<keyword evidence="2 5" id="KW-0489">Methyltransferase</keyword>
<gene>
    <name evidence="5" type="ORF">HDA36_000652</name>
</gene>
<protein>
    <submittedName>
        <fullName evidence="5">SAM-dependent methyltransferase</fullName>
    </submittedName>
</protein>
<dbReference type="InterPro" id="IPR029063">
    <property type="entry name" value="SAM-dependent_MTases_sf"/>
</dbReference>
<comment type="caution">
    <text evidence="5">The sequence shown here is derived from an EMBL/GenBank/DDBJ whole genome shotgun (WGS) entry which is preliminary data.</text>
</comment>
<name>A0A7W8VC47_9ACTN</name>
<keyword evidence="6" id="KW-1185">Reference proteome</keyword>
<dbReference type="Proteomes" id="UP000572635">
    <property type="component" value="Unassembled WGS sequence"/>
</dbReference>
<dbReference type="Gene3D" id="3.40.50.150">
    <property type="entry name" value="Vaccinia Virus protein VP39"/>
    <property type="match status" value="1"/>
</dbReference>
<evidence type="ECO:0000256" key="2">
    <source>
        <dbReference type="ARBA" id="ARBA00022603"/>
    </source>
</evidence>